<evidence type="ECO:0000313" key="2">
    <source>
        <dbReference type="EMBL" id="EED91511.1"/>
    </source>
</evidence>
<proteinExistence type="predicted"/>
<evidence type="ECO:0000313" key="3">
    <source>
        <dbReference type="Proteomes" id="UP000001449"/>
    </source>
</evidence>
<dbReference type="EMBL" id="CM000643">
    <property type="protein sequence ID" value="EED91511.1"/>
    <property type="molecule type" value="Genomic_DNA"/>
</dbReference>
<reference evidence="2 3" key="2">
    <citation type="journal article" date="2008" name="Nature">
        <title>The Phaeodactylum genome reveals the evolutionary history of diatom genomes.</title>
        <authorList>
            <person name="Bowler C."/>
            <person name="Allen A.E."/>
            <person name="Badger J.H."/>
            <person name="Grimwood J."/>
            <person name="Jabbari K."/>
            <person name="Kuo A."/>
            <person name="Maheswari U."/>
            <person name="Martens C."/>
            <person name="Maumus F."/>
            <person name="Otillar R.P."/>
            <person name="Rayko E."/>
            <person name="Salamov A."/>
            <person name="Vandepoele K."/>
            <person name="Beszteri B."/>
            <person name="Gruber A."/>
            <person name="Heijde M."/>
            <person name="Katinka M."/>
            <person name="Mock T."/>
            <person name="Valentin K."/>
            <person name="Verret F."/>
            <person name="Berges J.A."/>
            <person name="Brownlee C."/>
            <person name="Cadoret J.P."/>
            <person name="Chiovitti A."/>
            <person name="Choi C.J."/>
            <person name="Coesel S."/>
            <person name="De Martino A."/>
            <person name="Detter J.C."/>
            <person name="Durkin C."/>
            <person name="Falciatore A."/>
            <person name="Fournet J."/>
            <person name="Haruta M."/>
            <person name="Huysman M.J."/>
            <person name="Jenkins B.D."/>
            <person name="Jiroutova K."/>
            <person name="Jorgensen R.E."/>
            <person name="Joubert Y."/>
            <person name="Kaplan A."/>
            <person name="Kroger N."/>
            <person name="Kroth P.G."/>
            <person name="La Roche J."/>
            <person name="Lindquist E."/>
            <person name="Lommer M."/>
            <person name="Martin-Jezequel V."/>
            <person name="Lopez P.J."/>
            <person name="Lucas S."/>
            <person name="Mangogna M."/>
            <person name="McGinnis K."/>
            <person name="Medlin L.K."/>
            <person name="Montsant A."/>
            <person name="Oudot-Le Secq M.P."/>
            <person name="Napoli C."/>
            <person name="Obornik M."/>
            <person name="Parker M.S."/>
            <person name="Petit J.L."/>
            <person name="Porcel B.M."/>
            <person name="Poulsen N."/>
            <person name="Robison M."/>
            <person name="Rychlewski L."/>
            <person name="Rynearson T.A."/>
            <person name="Schmutz J."/>
            <person name="Shapiro H."/>
            <person name="Siaut M."/>
            <person name="Stanley M."/>
            <person name="Sussman M.R."/>
            <person name="Taylor A.R."/>
            <person name="Vardi A."/>
            <person name="von Dassow P."/>
            <person name="Vyverman W."/>
            <person name="Willis A."/>
            <person name="Wyrwicz L.S."/>
            <person name="Rokhsar D.S."/>
            <person name="Weissenbach J."/>
            <person name="Armbrust E.V."/>
            <person name="Green B.R."/>
            <person name="Van de Peer Y."/>
            <person name="Grigoriev I.V."/>
        </authorList>
    </citation>
    <scope>NUCLEOTIDE SEQUENCE [LARGE SCALE GENOMIC DNA]</scope>
    <source>
        <strain evidence="2 3">CCMP1335</strain>
    </source>
</reference>
<protein>
    <submittedName>
        <fullName evidence="2">Uncharacterized protein</fullName>
    </submittedName>
</protein>
<dbReference type="InParanoid" id="B8C5H9"/>
<organism evidence="2 3">
    <name type="scientific">Thalassiosira pseudonana</name>
    <name type="common">Marine diatom</name>
    <name type="synonym">Cyclotella nana</name>
    <dbReference type="NCBI Taxonomy" id="35128"/>
    <lineage>
        <taxon>Eukaryota</taxon>
        <taxon>Sar</taxon>
        <taxon>Stramenopiles</taxon>
        <taxon>Ochrophyta</taxon>
        <taxon>Bacillariophyta</taxon>
        <taxon>Coscinodiscophyceae</taxon>
        <taxon>Thalassiosirophycidae</taxon>
        <taxon>Thalassiosirales</taxon>
        <taxon>Thalassiosiraceae</taxon>
        <taxon>Thalassiosira</taxon>
    </lineage>
</organism>
<dbReference type="KEGG" id="tps:THAPSDRAFT_23061"/>
<feature type="region of interest" description="Disordered" evidence="1">
    <location>
        <begin position="1"/>
        <end position="112"/>
    </location>
</feature>
<keyword evidence="3" id="KW-1185">Reference proteome</keyword>
<dbReference type="OMA" id="WIQHEID"/>
<feature type="compositionally biased region" description="Low complexity" evidence="1">
    <location>
        <begin position="36"/>
        <end position="59"/>
    </location>
</feature>
<dbReference type="AlphaFoldDB" id="B8C5H9"/>
<dbReference type="Proteomes" id="UP000001449">
    <property type="component" value="Chromosome 6"/>
</dbReference>
<sequence>MADDTSTSSRADGSQTGAAEKPAAAFDLANNQPSDISSTNNNGNNITNEQQDQPSSNKNKQQKASKWKTLKNQKKKKEPWFRNRGEKKRLKQEAAEGDMDGSNKKPKTNHWKKDWDTNLSVAPVAIVDGTHLCLLPPHGDDADYAQHLGNDDDHATMTVPAVPLSLVYKLVGGEYISRSNLEDFVIEGGGCVDDNIQASDASSFIETICLRASDVVNSDFRFMHPVSLMAGSSTFPIHIMCDENGDASITWVAQSLYVCLPSLDGLSSDANGFDPGDDCTVYGDDCGVILEEYAHNNLMNSVSKPKQLHFEIHNGGSCLVADFLGVAGYDQAMVLPQVDSSLLTSLQRDAANSDQLIQQKQLLQTIITNSFIADGTGVLLSKSMMQYVLKTKVGKAFGLTLPVMETAQPLDTASVNEKLQQTTAINNEHSPAKDLPNKQSSAMQVDEQDAITPAWLEAIEQKVEHRLAKEVAESSQLEKTTQVCSELLSRGKCTLHKATRLTINTEGSRVEPEIIRLRYGTRPRTSMDTIGVSVVLDLELDVCLPKSTSYDADGKEQQSIVLHDFHVSCSLVQKDQSSPATITKVRTVSGVVPTFHSGDCITILSSVYLSNVEINLHNNNPTVEISIQGLWVDGLLNKSYWNPVEKKDRKGGVLCVTRLPEEIFLLSPTPTSLASQSGRWIQHEIDFVSSPSIDLVPSVIFECRRPRTLSVDTSSCGANDANTWRDFVLKLNASIGDNSFIDLYWRKGEPQLKLVIFSSNAEERAATVKLVLRHLPESSKLIEEDPNEQEYTKALLQSMKNEAEALKRHRSLLSSKEATADVHTEMAALQCSTDGIASLLKRGWD</sequence>
<reference evidence="2 3" key="1">
    <citation type="journal article" date="2004" name="Science">
        <title>The genome of the diatom Thalassiosira pseudonana: ecology, evolution, and metabolism.</title>
        <authorList>
            <person name="Armbrust E.V."/>
            <person name="Berges J.A."/>
            <person name="Bowler C."/>
            <person name="Green B.R."/>
            <person name="Martinez D."/>
            <person name="Putnam N.H."/>
            <person name="Zhou S."/>
            <person name="Allen A.E."/>
            <person name="Apt K.E."/>
            <person name="Bechner M."/>
            <person name="Brzezinski M.A."/>
            <person name="Chaal B.K."/>
            <person name="Chiovitti A."/>
            <person name="Davis A.K."/>
            <person name="Demarest M.S."/>
            <person name="Detter J.C."/>
            <person name="Glavina T."/>
            <person name="Goodstein D."/>
            <person name="Hadi M.Z."/>
            <person name="Hellsten U."/>
            <person name="Hildebrand M."/>
            <person name="Jenkins B.D."/>
            <person name="Jurka J."/>
            <person name="Kapitonov V.V."/>
            <person name="Kroger N."/>
            <person name="Lau W.W."/>
            <person name="Lane T.W."/>
            <person name="Larimer F.W."/>
            <person name="Lippmeier J.C."/>
            <person name="Lucas S."/>
            <person name="Medina M."/>
            <person name="Montsant A."/>
            <person name="Obornik M."/>
            <person name="Parker M.S."/>
            <person name="Palenik B."/>
            <person name="Pazour G.J."/>
            <person name="Richardson P.M."/>
            <person name="Rynearson T.A."/>
            <person name="Saito M.A."/>
            <person name="Schwartz D.C."/>
            <person name="Thamatrakoln K."/>
            <person name="Valentin K."/>
            <person name="Vardi A."/>
            <person name="Wilkerson F.P."/>
            <person name="Rokhsar D.S."/>
        </authorList>
    </citation>
    <scope>NUCLEOTIDE SEQUENCE [LARGE SCALE GENOMIC DNA]</scope>
    <source>
        <strain evidence="2 3">CCMP1335</strain>
    </source>
</reference>
<dbReference type="GeneID" id="7443577"/>
<accession>B8C5H9</accession>
<dbReference type="PaxDb" id="35128-Thaps23061"/>
<dbReference type="HOGENOM" id="CLU_337270_0_0_1"/>
<dbReference type="RefSeq" id="XP_002291404.1">
    <property type="nucleotide sequence ID" value="XM_002291368.1"/>
</dbReference>
<evidence type="ECO:0000256" key="1">
    <source>
        <dbReference type="SAM" id="MobiDB-lite"/>
    </source>
</evidence>
<feature type="compositionally biased region" description="Polar residues" evidence="1">
    <location>
        <begin position="1"/>
        <end position="17"/>
    </location>
</feature>
<name>B8C5H9_THAPS</name>
<gene>
    <name evidence="2" type="ORF">THAPSDRAFT_23061</name>
</gene>
<feature type="compositionally biased region" description="Basic residues" evidence="1">
    <location>
        <begin position="60"/>
        <end position="77"/>
    </location>
</feature>
<dbReference type="eggNOG" id="ENOG502T6ZJ">
    <property type="taxonomic scope" value="Eukaryota"/>
</dbReference>